<evidence type="ECO:0000313" key="12">
    <source>
        <dbReference type="EMBL" id="HAA84577.1"/>
    </source>
</evidence>
<dbReference type="GO" id="GO:0051301">
    <property type="term" value="P:cell division"/>
    <property type="evidence" value="ECO:0007669"/>
    <property type="project" value="UniProtKB-KW"/>
</dbReference>
<evidence type="ECO:0000256" key="6">
    <source>
        <dbReference type="ARBA" id="ARBA00022984"/>
    </source>
</evidence>
<feature type="domain" description="Mur ligase central" evidence="11">
    <location>
        <begin position="110"/>
        <end position="299"/>
    </location>
</feature>
<dbReference type="Pfam" id="PF02875">
    <property type="entry name" value="Mur_ligase_C"/>
    <property type="match status" value="1"/>
</dbReference>
<keyword evidence="5" id="KW-0133">Cell shape</keyword>
<dbReference type="GO" id="GO:0009252">
    <property type="term" value="P:peptidoglycan biosynthetic process"/>
    <property type="evidence" value="ECO:0007669"/>
    <property type="project" value="UniProtKB-KW"/>
</dbReference>
<dbReference type="SUPFAM" id="SSF53244">
    <property type="entry name" value="MurD-like peptide ligases, peptide-binding domain"/>
    <property type="match status" value="1"/>
</dbReference>
<dbReference type="InterPro" id="IPR050061">
    <property type="entry name" value="MurCDEF_pg_biosynth"/>
</dbReference>
<dbReference type="InterPro" id="IPR036615">
    <property type="entry name" value="Mur_ligase_C_dom_sf"/>
</dbReference>
<keyword evidence="8" id="KW-0961">Cell wall biogenesis/degradation</keyword>
<evidence type="ECO:0000259" key="11">
    <source>
        <dbReference type="Pfam" id="PF08245"/>
    </source>
</evidence>
<dbReference type="GO" id="GO:0071555">
    <property type="term" value="P:cell wall organization"/>
    <property type="evidence" value="ECO:0007669"/>
    <property type="project" value="UniProtKB-KW"/>
</dbReference>
<gene>
    <name evidence="12" type="ORF">DCE01_07330</name>
</gene>
<name>A0A101FKG8_9BACT</name>
<organism evidence="12 13">
    <name type="scientific">Thermodesulfobacterium commune</name>
    <dbReference type="NCBI Taxonomy" id="1741"/>
    <lineage>
        <taxon>Bacteria</taxon>
        <taxon>Pseudomonadati</taxon>
        <taxon>Thermodesulfobacteriota</taxon>
        <taxon>Thermodesulfobacteria</taxon>
        <taxon>Thermodesulfobacteriales</taxon>
        <taxon>Thermodesulfobacteriaceae</taxon>
        <taxon>Thermodesulfobacterium</taxon>
    </lineage>
</organism>
<dbReference type="InterPro" id="IPR036565">
    <property type="entry name" value="Mur-like_cat_sf"/>
</dbReference>
<dbReference type="GO" id="GO:0008360">
    <property type="term" value="P:regulation of cell shape"/>
    <property type="evidence" value="ECO:0007669"/>
    <property type="project" value="UniProtKB-KW"/>
</dbReference>
<evidence type="ECO:0000256" key="7">
    <source>
        <dbReference type="ARBA" id="ARBA00023306"/>
    </source>
</evidence>
<evidence type="ECO:0000313" key="13">
    <source>
        <dbReference type="Proteomes" id="UP000257240"/>
    </source>
</evidence>
<dbReference type="SUPFAM" id="SSF53623">
    <property type="entry name" value="MurD-like peptide ligases, catalytic domain"/>
    <property type="match status" value="1"/>
</dbReference>
<evidence type="ECO:0000256" key="2">
    <source>
        <dbReference type="ARBA" id="ARBA00022618"/>
    </source>
</evidence>
<evidence type="ECO:0000256" key="3">
    <source>
        <dbReference type="ARBA" id="ARBA00022741"/>
    </source>
</evidence>
<feature type="domain" description="Mur ligase N-terminal catalytic" evidence="9">
    <location>
        <begin position="2"/>
        <end position="97"/>
    </location>
</feature>
<keyword evidence="1 12" id="KW-0436">Ligase</keyword>
<keyword evidence="2" id="KW-0132">Cell division</keyword>
<keyword evidence="7" id="KW-0131">Cell cycle</keyword>
<keyword evidence="3" id="KW-0547">Nucleotide-binding</keyword>
<dbReference type="AlphaFoldDB" id="A0A101FKG8"/>
<proteinExistence type="predicted"/>
<dbReference type="Pfam" id="PF01225">
    <property type="entry name" value="Mur_ligase"/>
    <property type="match status" value="1"/>
</dbReference>
<dbReference type="EMBL" id="DLVE01000092">
    <property type="protein sequence ID" value="HAA84577.1"/>
    <property type="molecule type" value="Genomic_DNA"/>
</dbReference>
<dbReference type="SUPFAM" id="SSF51984">
    <property type="entry name" value="MurCD N-terminal domain"/>
    <property type="match status" value="1"/>
</dbReference>
<evidence type="ECO:0000256" key="1">
    <source>
        <dbReference type="ARBA" id="ARBA00022598"/>
    </source>
</evidence>
<dbReference type="GO" id="GO:0016881">
    <property type="term" value="F:acid-amino acid ligase activity"/>
    <property type="evidence" value="ECO:0007669"/>
    <property type="project" value="InterPro"/>
</dbReference>
<accession>A0A101FKG8</accession>
<evidence type="ECO:0000256" key="4">
    <source>
        <dbReference type="ARBA" id="ARBA00022840"/>
    </source>
</evidence>
<reference evidence="12 13" key="1">
    <citation type="journal article" date="2018" name="Nat. Biotechnol.">
        <title>A standardized bacterial taxonomy based on genome phylogeny substantially revises the tree of life.</title>
        <authorList>
            <person name="Parks D.H."/>
            <person name="Chuvochina M."/>
            <person name="Waite D.W."/>
            <person name="Rinke C."/>
            <person name="Skarshewski A."/>
            <person name="Chaumeil P.A."/>
            <person name="Hugenholtz P."/>
        </authorList>
    </citation>
    <scope>NUCLEOTIDE SEQUENCE [LARGE SCALE GENOMIC DNA]</scope>
    <source>
        <strain evidence="12">UBA12529</strain>
    </source>
</reference>
<dbReference type="PANTHER" id="PTHR43445">
    <property type="entry name" value="UDP-N-ACETYLMURAMATE--L-ALANINE LIGASE-RELATED"/>
    <property type="match status" value="1"/>
</dbReference>
<evidence type="ECO:0000256" key="5">
    <source>
        <dbReference type="ARBA" id="ARBA00022960"/>
    </source>
</evidence>
<dbReference type="GO" id="GO:0005524">
    <property type="term" value="F:ATP binding"/>
    <property type="evidence" value="ECO:0007669"/>
    <property type="project" value="UniProtKB-KW"/>
</dbReference>
<dbReference type="Pfam" id="PF08245">
    <property type="entry name" value="Mur_ligase_M"/>
    <property type="match status" value="1"/>
</dbReference>
<keyword evidence="4" id="KW-0067">ATP-binding</keyword>
<keyword evidence="6" id="KW-0573">Peptidoglycan synthesis</keyword>
<sequence>MKVYFIGIGGIGMCGVAGLLKQSGYEVFGSEKGEIYPPASEILKNLGIKVLPFDPENIVKIKPDCVIVGNSVKANHPELLKAQELNIPLYSFPQFLEKNWFNGKKVLVCAGTHGKSTTTALLSYLMKRGGYSPSFLVGGVLRDEEKNFGYGEGEWMVIEGDEYPSASFDRVPKFFHYKPYAVILTSLEYDHADVYSNLEALKKVFIDMIELLPEDGLLVYNGDDINLNEVVSKANLKAKAVSYGKGEANDFRLLKVDSFLDNQGFMSIFEFSQAYKKEAFQVSLVGEYNVLNTLGVIALLKGLDLFNEDIEEGLKTFPGIKRRQEIIYRDKDLVVVDDFAHHPTAVRLTVGELKKAIKPELTVIFFEPRTNSSKRKIFQQDYVESLSIADVVYLKTPAGIENVPSEDRIDLDRMVEEIKLKGKKAFKLTEEFFSYPRFEWLNYLGKKLVIFMSSAYMEREIKGFLAQLS</sequence>
<dbReference type="InterPro" id="IPR013221">
    <property type="entry name" value="Mur_ligase_cen"/>
</dbReference>
<evidence type="ECO:0000259" key="10">
    <source>
        <dbReference type="Pfam" id="PF02875"/>
    </source>
</evidence>
<evidence type="ECO:0000259" key="9">
    <source>
        <dbReference type="Pfam" id="PF01225"/>
    </source>
</evidence>
<comment type="caution">
    <text evidence="12">The sequence shown here is derived from an EMBL/GenBank/DDBJ whole genome shotgun (WGS) entry which is preliminary data.</text>
</comment>
<dbReference type="InterPro" id="IPR004101">
    <property type="entry name" value="Mur_ligase_C"/>
</dbReference>
<feature type="domain" description="Mur ligase C-terminal" evidence="10">
    <location>
        <begin position="322"/>
        <end position="419"/>
    </location>
</feature>
<dbReference type="Proteomes" id="UP000257240">
    <property type="component" value="Unassembled WGS sequence"/>
</dbReference>
<evidence type="ECO:0000256" key="8">
    <source>
        <dbReference type="ARBA" id="ARBA00023316"/>
    </source>
</evidence>
<dbReference type="Gene3D" id="3.40.1190.10">
    <property type="entry name" value="Mur-like, catalytic domain"/>
    <property type="match status" value="1"/>
</dbReference>
<dbReference type="Gene3D" id="3.40.50.720">
    <property type="entry name" value="NAD(P)-binding Rossmann-like Domain"/>
    <property type="match status" value="1"/>
</dbReference>
<dbReference type="InterPro" id="IPR000713">
    <property type="entry name" value="Mur_ligase_N"/>
</dbReference>
<dbReference type="PANTHER" id="PTHR43445:SF5">
    <property type="entry name" value="UDP-N-ACETYLMURAMATE--L-ALANYL-GAMMA-D-GLUTAMYL-MESO-2,6-DIAMINOHEPTANDIOATE LIGASE"/>
    <property type="match status" value="1"/>
</dbReference>
<dbReference type="Gene3D" id="3.90.190.20">
    <property type="entry name" value="Mur ligase, C-terminal domain"/>
    <property type="match status" value="1"/>
</dbReference>
<protein>
    <submittedName>
        <fullName evidence="12">UDP-N-acetylmuramate:L-alanyl-gamma-D-glutamyl-meso-diaminopimelate ligase</fullName>
    </submittedName>
</protein>